<keyword evidence="2" id="KW-1185">Reference proteome</keyword>
<gene>
    <name evidence="1" type="ORF">MLD38_033273</name>
</gene>
<protein>
    <submittedName>
        <fullName evidence="1">Uncharacterized protein</fullName>
    </submittedName>
</protein>
<name>A0ACB9M8V5_9MYRT</name>
<sequence length="315" mass="35968">MLVELLDFLMICGDPVVPGDITDATVKEGFLKHEKGDRVLQEHGATQLVRAHKDAVNSLSGNGSTKLGTVSAAVAEANSTALECSKEIEVAMQVSMRNALGVLTSRSIDGHNDDFSIMKVVSLLETLKDEELQKLARDICAQDSTIKNIAEMLSETADAAEAAAYAANLIDERRREASEEFERLTKEYEKQMESLKQKVIRNDNHSERFRTEGSSFLTGERDQMVKQRDSAHQEAHLWRSELAKAREHAVVQKRLSSGKKRRRELQKLMLNPRKRRLRRKKQQLQTTDRSSWHMRMHWKHNYKGAHLFGHYVSWF</sequence>
<proteinExistence type="predicted"/>
<dbReference type="EMBL" id="CM042889">
    <property type="protein sequence ID" value="KAI4319704.1"/>
    <property type="molecule type" value="Genomic_DNA"/>
</dbReference>
<evidence type="ECO:0000313" key="2">
    <source>
        <dbReference type="Proteomes" id="UP001057402"/>
    </source>
</evidence>
<accession>A0ACB9M8V5</accession>
<dbReference type="Proteomes" id="UP001057402">
    <property type="component" value="Chromosome 10"/>
</dbReference>
<evidence type="ECO:0000313" key="1">
    <source>
        <dbReference type="EMBL" id="KAI4319704.1"/>
    </source>
</evidence>
<reference evidence="2" key="1">
    <citation type="journal article" date="2023" name="Front. Plant Sci.">
        <title>Chromosomal-level genome assembly of Melastoma candidum provides insights into trichome evolution.</title>
        <authorList>
            <person name="Zhong Y."/>
            <person name="Wu W."/>
            <person name="Sun C."/>
            <person name="Zou P."/>
            <person name="Liu Y."/>
            <person name="Dai S."/>
            <person name="Zhou R."/>
        </authorList>
    </citation>
    <scope>NUCLEOTIDE SEQUENCE [LARGE SCALE GENOMIC DNA]</scope>
</reference>
<organism evidence="1 2">
    <name type="scientific">Melastoma candidum</name>
    <dbReference type="NCBI Taxonomy" id="119954"/>
    <lineage>
        <taxon>Eukaryota</taxon>
        <taxon>Viridiplantae</taxon>
        <taxon>Streptophyta</taxon>
        <taxon>Embryophyta</taxon>
        <taxon>Tracheophyta</taxon>
        <taxon>Spermatophyta</taxon>
        <taxon>Magnoliopsida</taxon>
        <taxon>eudicotyledons</taxon>
        <taxon>Gunneridae</taxon>
        <taxon>Pentapetalae</taxon>
        <taxon>rosids</taxon>
        <taxon>malvids</taxon>
        <taxon>Myrtales</taxon>
        <taxon>Melastomataceae</taxon>
        <taxon>Melastomatoideae</taxon>
        <taxon>Melastomateae</taxon>
        <taxon>Melastoma</taxon>
    </lineage>
</organism>
<comment type="caution">
    <text evidence="1">The sequence shown here is derived from an EMBL/GenBank/DDBJ whole genome shotgun (WGS) entry which is preliminary data.</text>
</comment>